<protein>
    <submittedName>
        <fullName evidence="1">Uncharacterized protein</fullName>
    </submittedName>
</protein>
<proteinExistence type="predicted"/>
<evidence type="ECO:0000313" key="1">
    <source>
        <dbReference type="EMBL" id="MFC3165310.1"/>
    </source>
</evidence>
<gene>
    <name evidence="1" type="ORF">ACFOHV_18655</name>
</gene>
<comment type="caution">
    <text evidence="1">The sequence shown here is derived from an EMBL/GenBank/DDBJ whole genome shotgun (WGS) entry which is preliminary data.</text>
</comment>
<reference evidence="2" key="1">
    <citation type="journal article" date="2019" name="Int. J. Syst. Evol. Microbiol.">
        <title>The Global Catalogue of Microorganisms (GCM) 10K type strain sequencing project: providing services to taxonomists for standard genome sequencing and annotation.</title>
        <authorList>
            <consortium name="The Broad Institute Genomics Platform"/>
            <consortium name="The Broad Institute Genome Sequencing Center for Infectious Disease"/>
            <person name="Wu L."/>
            <person name="Ma J."/>
        </authorList>
    </citation>
    <scope>NUCLEOTIDE SEQUENCE [LARGE SCALE GENOMIC DNA]</scope>
    <source>
        <strain evidence="2">KCTC 52231</strain>
    </source>
</reference>
<dbReference type="RefSeq" id="WP_182304477.1">
    <property type="nucleotide sequence ID" value="NZ_CP059896.1"/>
</dbReference>
<keyword evidence="2" id="KW-1185">Reference proteome</keyword>
<sequence>MQTTFIPTETYDALTNGLAADLSALTPEVDGGIAHKVAEVLSRYGLFPADMAKQIVDDMCDSATRQLEAGIPAISRPA</sequence>
<evidence type="ECO:0000313" key="2">
    <source>
        <dbReference type="Proteomes" id="UP001595647"/>
    </source>
</evidence>
<accession>A0ABV7I3Y0</accession>
<dbReference type="Proteomes" id="UP001595647">
    <property type="component" value="Unassembled WGS sequence"/>
</dbReference>
<organism evidence="1 2">
    <name type="scientific">Ciceribacter thiooxidans</name>
    <dbReference type="NCBI Taxonomy" id="1969821"/>
    <lineage>
        <taxon>Bacteria</taxon>
        <taxon>Pseudomonadati</taxon>
        <taxon>Pseudomonadota</taxon>
        <taxon>Alphaproteobacteria</taxon>
        <taxon>Hyphomicrobiales</taxon>
        <taxon>Rhizobiaceae</taxon>
        <taxon>Ciceribacter</taxon>
    </lineage>
</organism>
<name>A0ABV7I3Y0_9HYPH</name>
<dbReference type="EMBL" id="JBHRTG010000019">
    <property type="protein sequence ID" value="MFC3165310.1"/>
    <property type="molecule type" value="Genomic_DNA"/>
</dbReference>